<evidence type="ECO:0000256" key="1">
    <source>
        <dbReference type="ARBA" id="ARBA00022598"/>
    </source>
</evidence>
<keyword evidence="6" id="KW-1185">Reference proteome</keyword>
<dbReference type="EMBL" id="NAPY01000011">
    <property type="protein sequence ID" value="MUL36480.1"/>
    <property type="molecule type" value="Genomic_DNA"/>
</dbReference>
<dbReference type="OrthoDB" id="9805987at2"/>
<sequence>MESIASNYCTIKQVLLQQLQIALDLYLNQELFDIKPKIKFYWNSKNDQITYIWAIALQLSAVQKLPAMQIATRMMQFIDTTALSPAIPQTKLSAENAISSTAIVTQVAPSGLIYLELTDVTVGSWLQYFTINPPRVEKYCSQKGSGASLPFTLQYTHARCCSLLQLAAQERLITLKSRGEPAKDDFPVVSEQTPISFLDSQQRLLCRHPTEQALIKQLLVLLDNLYYPSTEPKAQWEKTTLNLCQSWQNFYTHCRIWGEVKQNNLFLAQARLGLTSLTQSLLAVFLNDKLEIYAPTEL</sequence>
<gene>
    <name evidence="5" type="ORF">BWI75_08990</name>
</gene>
<name>A0A6N8FTM7_9CHRO</name>
<evidence type="ECO:0000313" key="5">
    <source>
        <dbReference type="EMBL" id="MUL36480.1"/>
    </source>
</evidence>
<protein>
    <recommendedName>
        <fullName evidence="4">DALR anticodon binding domain-containing protein</fullName>
    </recommendedName>
</protein>
<dbReference type="GO" id="GO:0005524">
    <property type="term" value="F:ATP binding"/>
    <property type="evidence" value="ECO:0007669"/>
    <property type="project" value="UniProtKB-KW"/>
</dbReference>
<dbReference type="RefSeq" id="WP_105218810.1">
    <property type="nucleotide sequence ID" value="NZ_CAWNSU010000012.1"/>
</dbReference>
<evidence type="ECO:0000256" key="3">
    <source>
        <dbReference type="ARBA" id="ARBA00022840"/>
    </source>
</evidence>
<dbReference type="InterPro" id="IPR008909">
    <property type="entry name" value="DALR_anticod-bd"/>
</dbReference>
<organism evidence="5 6">
    <name type="scientific">Gloeocapsopsis dulcis AAB1 = 1H9</name>
    <dbReference type="NCBI Taxonomy" id="1433147"/>
    <lineage>
        <taxon>Bacteria</taxon>
        <taxon>Bacillati</taxon>
        <taxon>Cyanobacteriota</taxon>
        <taxon>Cyanophyceae</taxon>
        <taxon>Oscillatoriophycideae</taxon>
        <taxon>Chroococcales</taxon>
        <taxon>Chroococcaceae</taxon>
        <taxon>Gloeocapsopsis</taxon>
        <taxon>Gloeocapsopsis dulcis</taxon>
    </lineage>
</organism>
<dbReference type="GO" id="GO:0004814">
    <property type="term" value="F:arginine-tRNA ligase activity"/>
    <property type="evidence" value="ECO:0007669"/>
    <property type="project" value="InterPro"/>
</dbReference>
<evidence type="ECO:0000313" key="6">
    <source>
        <dbReference type="Proteomes" id="UP000441797"/>
    </source>
</evidence>
<dbReference type="Gene3D" id="1.10.730.10">
    <property type="entry name" value="Isoleucyl-tRNA Synthetase, Domain 1"/>
    <property type="match status" value="1"/>
</dbReference>
<dbReference type="Pfam" id="PF05746">
    <property type="entry name" value="DALR_1"/>
    <property type="match status" value="1"/>
</dbReference>
<dbReference type="AlphaFoldDB" id="A0A6N8FTM7"/>
<keyword evidence="1" id="KW-0436">Ligase</keyword>
<evidence type="ECO:0000256" key="2">
    <source>
        <dbReference type="ARBA" id="ARBA00022741"/>
    </source>
</evidence>
<keyword evidence="2" id="KW-0547">Nucleotide-binding</keyword>
<dbReference type="InterPro" id="IPR009080">
    <property type="entry name" value="tRNAsynth_Ia_anticodon-bd"/>
</dbReference>
<accession>A0A6N8FTM7</accession>
<reference evidence="5 6" key="1">
    <citation type="journal article" date="2019" name="Front. Microbiol.">
        <title>Genomic Features for Desiccation Tolerance and Sugar Biosynthesis in the Extremophile Gloeocapsopsis sp. UTEX B3054.</title>
        <authorList>
            <person name="Urrejola C."/>
            <person name="Alcorta J."/>
            <person name="Salas L."/>
            <person name="Vasquez M."/>
            <person name="Polz M.F."/>
            <person name="Vicuna R."/>
            <person name="Diez B."/>
        </authorList>
    </citation>
    <scope>NUCLEOTIDE SEQUENCE [LARGE SCALE GENOMIC DNA]</scope>
    <source>
        <strain evidence="5 6">1H9</strain>
    </source>
</reference>
<dbReference type="SUPFAM" id="SSF47323">
    <property type="entry name" value="Anticodon-binding domain of a subclass of class I aminoacyl-tRNA synthetases"/>
    <property type="match status" value="1"/>
</dbReference>
<proteinExistence type="predicted"/>
<evidence type="ECO:0000259" key="4">
    <source>
        <dbReference type="SMART" id="SM00836"/>
    </source>
</evidence>
<keyword evidence="3" id="KW-0067">ATP-binding</keyword>
<dbReference type="SMART" id="SM00836">
    <property type="entry name" value="DALR_1"/>
    <property type="match status" value="1"/>
</dbReference>
<comment type="caution">
    <text evidence="5">The sequence shown here is derived from an EMBL/GenBank/DDBJ whole genome shotgun (WGS) entry which is preliminary data.</text>
</comment>
<dbReference type="GO" id="GO:0006420">
    <property type="term" value="P:arginyl-tRNA aminoacylation"/>
    <property type="evidence" value="ECO:0007669"/>
    <property type="project" value="InterPro"/>
</dbReference>
<dbReference type="Proteomes" id="UP000441797">
    <property type="component" value="Unassembled WGS sequence"/>
</dbReference>
<feature type="domain" description="DALR anticodon binding" evidence="4">
    <location>
        <begin position="153"/>
        <end position="298"/>
    </location>
</feature>